<keyword evidence="2" id="KW-1185">Reference proteome</keyword>
<dbReference type="Proteomes" id="UP000613743">
    <property type="component" value="Unassembled WGS sequence"/>
</dbReference>
<dbReference type="InterPro" id="IPR021732">
    <property type="entry name" value="DUF3301"/>
</dbReference>
<gene>
    <name evidence="1" type="ORF">GCM10009332_09450</name>
</gene>
<protein>
    <recommendedName>
        <fullName evidence="3">DUF3301 domain-containing protein</fullName>
    </recommendedName>
</protein>
<evidence type="ECO:0008006" key="3">
    <source>
        <dbReference type="Google" id="ProtNLM"/>
    </source>
</evidence>
<evidence type="ECO:0000313" key="2">
    <source>
        <dbReference type="Proteomes" id="UP000613743"/>
    </source>
</evidence>
<name>A0A917JK64_9GAMM</name>
<dbReference type="AlphaFoldDB" id="A0A917JK64"/>
<dbReference type="EMBL" id="BMPZ01000002">
    <property type="protein sequence ID" value="GGI74048.1"/>
    <property type="molecule type" value="Genomic_DNA"/>
</dbReference>
<reference evidence="1" key="1">
    <citation type="journal article" date="2014" name="Int. J. Syst. Evol. Microbiol.">
        <title>Complete genome sequence of Corynebacterium casei LMG S-19264T (=DSM 44701T), isolated from a smear-ripened cheese.</title>
        <authorList>
            <consortium name="US DOE Joint Genome Institute (JGI-PGF)"/>
            <person name="Walter F."/>
            <person name="Albersmeier A."/>
            <person name="Kalinowski J."/>
            <person name="Ruckert C."/>
        </authorList>
    </citation>
    <scope>NUCLEOTIDE SEQUENCE</scope>
    <source>
        <strain evidence="1">JCM 30804</strain>
    </source>
</reference>
<comment type="caution">
    <text evidence="1">The sequence shown here is derived from an EMBL/GenBank/DDBJ whole genome shotgun (WGS) entry which is preliminary data.</text>
</comment>
<organism evidence="1 2">
    <name type="scientific">Shewanella gelidii</name>
    <dbReference type="NCBI Taxonomy" id="1642821"/>
    <lineage>
        <taxon>Bacteria</taxon>
        <taxon>Pseudomonadati</taxon>
        <taxon>Pseudomonadota</taxon>
        <taxon>Gammaproteobacteria</taxon>
        <taxon>Alteromonadales</taxon>
        <taxon>Shewanellaceae</taxon>
        <taxon>Shewanella</taxon>
    </lineage>
</organism>
<dbReference type="RefSeq" id="WP_188918395.1">
    <property type="nucleotide sequence ID" value="NZ_BMPZ01000002.1"/>
</dbReference>
<reference evidence="1" key="2">
    <citation type="submission" date="2020-09" db="EMBL/GenBank/DDBJ databases">
        <authorList>
            <person name="Sun Q."/>
            <person name="Ohkuma M."/>
        </authorList>
    </citation>
    <scope>NUCLEOTIDE SEQUENCE</scope>
    <source>
        <strain evidence="1">JCM 30804</strain>
    </source>
</reference>
<accession>A0A917JK64</accession>
<sequence length="128" mass="14122">MMIDFLMIAAVVVIAAFFWQLRQMAEISRQFAQQECGKQNVQLLAIAMESALPSIGGSSGLCWKAKFMFEFSTDGLNQYKANINMHGKRIQKIQWPIFPEPEWQQAPLARGTVGGCGSKGSCKSGGCK</sequence>
<dbReference type="Pfam" id="PF11743">
    <property type="entry name" value="DUF3301"/>
    <property type="match status" value="1"/>
</dbReference>
<evidence type="ECO:0000313" key="1">
    <source>
        <dbReference type="EMBL" id="GGI74048.1"/>
    </source>
</evidence>
<proteinExistence type="predicted"/>